<dbReference type="InterPro" id="IPR036866">
    <property type="entry name" value="RibonucZ/Hydroxyglut_hydro"/>
</dbReference>
<feature type="transmembrane region" description="Helical" evidence="6">
    <location>
        <begin position="372"/>
        <end position="392"/>
    </location>
</feature>
<feature type="transmembrane region" description="Helical" evidence="6">
    <location>
        <begin position="295"/>
        <end position="312"/>
    </location>
</feature>
<dbReference type="InterPro" id="IPR004477">
    <property type="entry name" value="ComEC_N"/>
</dbReference>
<evidence type="ECO:0000256" key="1">
    <source>
        <dbReference type="ARBA" id="ARBA00004651"/>
    </source>
</evidence>
<dbReference type="Pfam" id="PF03772">
    <property type="entry name" value="Competence"/>
    <property type="match status" value="1"/>
</dbReference>
<evidence type="ECO:0000256" key="6">
    <source>
        <dbReference type="SAM" id="Phobius"/>
    </source>
</evidence>
<dbReference type="Pfam" id="PF00753">
    <property type="entry name" value="Lactamase_B"/>
    <property type="match status" value="1"/>
</dbReference>
<feature type="transmembrane region" description="Helical" evidence="6">
    <location>
        <begin position="435"/>
        <end position="456"/>
    </location>
</feature>
<name>A0A4R1RKG6_HYDET</name>
<dbReference type="AlphaFoldDB" id="A0A4R1RKG6"/>
<dbReference type="Pfam" id="PF13567">
    <property type="entry name" value="DUF4131"/>
    <property type="match status" value="1"/>
</dbReference>
<protein>
    <submittedName>
        <fullName evidence="8">Competence protein ComEC</fullName>
    </submittedName>
</protein>
<evidence type="ECO:0000256" key="3">
    <source>
        <dbReference type="ARBA" id="ARBA00022692"/>
    </source>
</evidence>
<evidence type="ECO:0000259" key="7">
    <source>
        <dbReference type="SMART" id="SM00849"/>
    </source>
</evidence>
<keyword evidence="2" id="KW-1003">Cell membrane</keyword>
<accession>A0A4R1RKG6</accession>
<feature type="transmembrane region" description="Helical" evidence="6">
    <location>
        <begin position="500"/>
        <end position="521"/>
    </location>
</feature>
<dbReference type="InterPro" id="IPR004797">
    <property type="entry name" value="Competence_ComEC/Rec2"/>
</dbReference>
<feature type="transmembrane region" description="Helical" evidence="6">
    <location>
        <begin position="468"/>
        <end position="488"/>
    </location>
</feature>
<dbReference type="NCBIfam" id="TIGR00360">
    <property type="entry name" value="ComEC_N-term"/>
    <property type="match status" value="1"/>
</dbReference>
<comment type="caution">
    <text evidence="8">The sequence shown here is derived from an EMBL/GenBank/DDBJ whole genome shotgun (WGS) entry which is preliminary data.</text>
</comment>
<dbReference type="RefSeq" id="WP_132014750.1">
    <property type="nucleotide sequence ID" value="NZ_SLUN01000015.1"/>
</dbReference>
<keyword evidence="9" id="KW-1185">Reference proteome</keyword>
<reference evidence="8 9" key="1">
    <citation type="submission" date="2019-03" db="EMBL/GenBank/DDBJ databases">
        <title>Genomic Encyclopedia of Type Strains, Phase IV (KMG-IV): sequencing the most valuable type-strain genomes for metagenomic binning, comparative biology and taxonomic classification.</title>
        <authorList>
            <person name="Goeker M."/>
        </authorList>
    </citation>
    <scope>NUCLEOTIDE SEQUENCE [LARGE SCALE GENOMIC DNA]</scope>
    <source>
        <strain evidence="8 9">LX-B</strain>
    </source>
</reference>
<sequence length="785" mass="86239">MTWASGGFLGMAAGIATAVWLELPPLLWLGLAGAAGAGAALILLFNRRGEGWLVLLVLFGLGGFWMSHSRADYRRTISQNQIWNGQILSLQGTAIERPRQEDFGFSCRVRLDPARSRGLSGIIRLQSPTALPDEVLGRLVRCQGRFRAAFSPLPGWPGPAEQQRVSGYLWLRTAPLIARPKRSGLPSPLEWANHWRSRMKVAGARTLKGLNLELLHAMLFGDRIGDTGAAARLQNELQRTGTIHLLSVSGLHVGLVAGFLSLLLRWLRVPERWRLWPLAAAIGSYTLMTGMEPPVLRAGLMLFFFLAGTWLGMGTRDGLNRLALAAWILLMLDPYALTQIGFQLSCGATLGVVWLFPLLRECFPAGRRWLRLIRDCLLISVAAQLPLLPILIHYFQQISWSGPIVNLFLLIPANLIVVGGLAGEALGAVFPAGGAIALTGLDWVLSLTRAIVHFWAGQPWAASYSPVWPWPWLLAYYLGLALFLDWIRPNRLTGLPHLKIRWGPALLVFLSVANLIGWTAYGYRLTHQCLQLTMIDVGQGDALLLKTPDGRSALIDCGNRGRGRRSVLPVLRREGIARLDQVYLSHGDLDHRGGLLEVLNVLPVGTLFLPAGSIEPELGRLRRAAERLGVRCRVAGNGTGVRLGRSVSGRIYEALEAGLSENDRSLVIALSFGKNKLLLTGDLSAEGEAMLSRKYPHELRAAVLKVGHHGSNGASTLNFLTQVRPLVGLISVGRSNHYGHPGPEALKRLRALAVPVYRTDRDGRIDLRLYSNRLSVTVARREKQR</sequence>
<dbReference type="SMART" id="SM00849">
    <property type="entry name" value="Lactamase_B"/>
    <property type="match status" value="1"/>
</dbReference>
<evidence type="ECO:0000256" key="5">
    <source>
        <dbReference type="ARBA" id="ARBA00023136"/>
    </source>
</evidence>
<dbReference type="CDD" id="cd07731">
    <property type="entry name" value="ComA-like_MBL-fold"/>
    <property type="match status" value="1"/>
</dbReference>
<feature type="transmembrane region" description="Helical" evidence="6">
    <location>
        <begin position="28"/>
        <end position="45"/>
    </location>
</feature>
<keyword evidence="4 6" id="KW-1133">Transmembrane helix</keyword>
<keyword evidence="5 6" id="KW-0472">Membrane</keyword>
<dbReference type="Proteomes" id="UP000295008">
    <property type="component" value="Unassembled WGS sequence"/>
</dbReference>
<dbReference type="InterPro" id="IPR025405">
    <property type="entry name" value="DUF4131"/>
</dbReference>
<comment type="subcellular location">
    <subcellularLocation>
        <location evidence="1">Cell membrane</location>
        <topology evidence="1">Multi-pass membrane protein</topology>
    </subcellularLocation>
</comment>
<feature type="transmembrane region" description="Helical" evidence="6">
    <location>
        <begin position="342"/>
        <end position="360"/>
    </location>
</feature>
<dbReference type="GO" id="GO:0030420">
    <property type="term" value="P:establishment of competence for transformation"/>
    <property type="evidence" value="ECO:0007669"/>
    <property type="project" value="InterPro"/>
</dbReference>
<organism evidence="8 9">
    <name type="scientific">Hydrogenispora ethanolica</name>
    <dbReference type="NCBI Taxonomy" id="1082276"/>
    <lineage>
        <taxon>Bacteria</taxon>
        <taxon>Bacillati</taxon>
        <taxon>Bacillota</taxon>
        <taxon>Hydrogenispora</taxon>
    </lineage>
</organism>
<dbReference type="InterPro" id="IPR052159">
    <property type="entry name" value="Competence_DNA_uptake"/>
</dbReference>
<feature type="transmembrane region" description="Helical" evidence="6">
    <location>
        <begin position="404"/>
        <end position="423"/>
    </location>
</feature>
<feature type="transmembrane region" description="Helical" evidence="6">
    <location>
        <begin position="243"/>
        <end position="266"/>
    </location>
</feature>
<dbReference type="Gene3D" id="3.60.15.10">
    <property type="entry name" value="Ribonuclease Z/Hydroxyacylglutathione hydrolase-like"/>
    <property type="match status" value="1"/>
</dbReference>
<feature type="transmembrane region" description="Helical" evidence="6">
    <location>
        <begin position="52"/>
        <end position="68"/>
    </location>
</feature>
<dbReference type="PANTHER" id="PTHR30619">
    <property type="entry name" value="DNA INTERNALIZATION/COMPETENCE PROTEIN COMEC/REC2"/>
    <property type="match status" value="1"/>
</dbReference>
<dbReference type="EMBL" id="SLUN01000015">
    <property type="protein sequence ID" value="TCL66509.1"/>
    <property type="molecule type" value="Genomic_DNA"/>
</dbReference>
<evidence type="ECO:0000313" key="9">
    <source>
        <dbReference type="Proteomes" id="UP000295008"/>
    </source>
</evidence>
<evidence type="ECO:0000256" key="4">
    <source>
        <dbReference type="ARBA" id="ARBA00022989"/>
    </source>
</evidence>
<evidence type="ECO:0000256" key="2">
    <source>
        <dbReference type="ARBA" id="ARBA00022475"/>
    </source>
</evidence>
<dbReference type="OrthoDB" id="9761531at2"/>
<gene>
    <name evidence="8" type="ORF">EDC14_101552</name>
</gene>
<dbReference type="InterPro" id="IPR001279">
    <property type="entry name" value="Metallo-B-lactamas"/>
</dbReference>
<keyword evidence="3 6" id="KW-0812">Transmembrane</keyword>
<dbReference type="PANTHER" id="PTHR30619:SF1">
    <property type="entry name" value="RECOMBINATION PROTEIN 2"/>
    <property type="match status" value="1"/>
</dbReference>
<dbReference type="InterPro" id="IPR035681">
    <property type="entry name" value="ComA-like_MBL"/>
</dbReference>
<dbReference type="GO" id="GO:0005886">
    <property type="term" value="C:plasma membrane"/>
    <property type="evidence" value="ECO:0007669"/>
    <property type="project" value="UniProtKB-SubCell"/>
</dbReference>
<evidence type="ECO:0000313" key="8">
    <source>
        <dbReference type="EMBL" id="TCL66509.1"/>
    </source>
</evidence>
<dbReference type="SUPFAM" id="SSF56281">
    <property type="entry name" value="Metallo-hydrolase/oxidoreductase"/>
    <property type="match status" value="1"/>
</dbReference>
<proteinExistence type="predicted"/>
<dbReference type="NCBIfam" id="TIGR00361">
    <property type="entry name" value="ComEC_Rec2"/>
    <property type="match status" value="1"/>
</dbReference>
<feature type="domain" description="Metallo-beta-lactamase" evidence="7">
    <location>
        <begin position="539"/>
        <end position="734"/>
    </location>
</feature>